<dbReference type="PANTHER" id="PTHR48051:SF1">
    <property type="entry name" value="RAS SUPPRESSOR PROTEIN 1"/>
    <property type="match status" value="1"/>
</dbReference>
<keyword evidence="1" id="KW-0433">Leucine-rich repeat</keyword>
<evidence type="ECO:0000256" key="1">
    <source>
        <dbReference type="ARBA" id="ARBA00022614"/>
    </source>
</evidence>
<dbReference type="InterPro" id="IPR050216">
    <property type="entry name" value="LRR_domain-containing"/>
</dbReference>
<protein>
    <recommendedName>
        <fullName evidence="4">Ubiquitin-like domain-containing protein</fullName>
    </recommendedName>
</protein>
<dbReference type="InterPro" id="IPR029071">
    <property type="entry name" value="Ubiquitin-like_domsf"/>
</dbReference>
<dbReference type="SUPFAM" id="SSF52047">
    <property type="entry name" value="RNI-like"/>
    <property type="match status" value="1"/>
</dbReference>
<keyword evidence="6" id="KW-1185">Reference proteome</keyword>
<proteinExistence type="predicted"/>
<dbReference type="Proteomes" id="UP000822688">
    <property type="component" value="Chromosome 3"/>
</dbReference>
<dbReference type="InterPro" id="IPR003591">
    <property type="entry name" value="Leu-rich_rpt_typical-subtyp"/>
</dbReference>
<dbReference type="AlphaFoldDB" id="A0A8T0IJQ6"/>
<dbReference type="InterPro" id="IPR000626">
    <property type="entry name" value="Ubiquitin-like_dom"/>
</dbReference>
<gene>
    <name evidence="5" type="ORF">KC19_3G143600</name>
</gene>
<organism evidence="5 6">
    <name type="scientific">Ceratodon purpureus</name>
    <name type="common">Fire moss</name>
    <name type="synonym">Dicranum purpureum</name>
    <dbReference type="NCBI Taxonomy" id="3225"/>
    <lineage>
        <taxon>Eukaryota</taxon>
        <taxon>Viridiplantae</taxon>
        <taxon>Streptophyta</taxon>
        <taxon>Embryophyta</taxon>
        <taxon>Bryophyta</taxon>
        <taxon>Bryophytina</taxon>
        <taxon>Bryopsida</taxon>
        <taxon>Dicranidae</taxon>
        <taxon>Pseudoditrichales</taxon>
        <taxon>Ditrichaceae</taxon>
        <taxon>Ceratodon</taxon>
    </lineage>
</organism>
<dbReference type="InterPro" id="IPR032675">
    <property type="entry name" value="LRR_dom_sf"/>
</dbReference>
<evidence type="ECO:0000313" key="5">
    <source>
        <dbReference type="EMBL" id="KAG0583522.1"/>
    </source>
</evidence>
<dbReference type="GO" id="GO:0005737">
    <property type="term" value="C:cytoplasm"/>
    <property type="evidence" value="ECO:0007669"/>
    <property type="project" value="TreeGrafter"/>
</dbReference>
<feature type="domain" description="Ubiquitin-like" evidence="4">
    <location>
        <begin position="8"/>
        <end position="76"/>
    </location>
</feature>
<evidence type="ECO:0000256" key="2">
    <source>
        <dbReference type="ARBA" id="ARBA00022737"/>
    </source>
</evidence>
<dbReference type="PANTHER" id="PTHR48051">
    <property type="match status" value="1"/>
</dbReference>
<name>A0A8T0IJQ6_CERPU</name>
<comment type="caution">
    <text evidence="5">The sequence shown here is derived from an EMBL/GenBank/DDBJ whole genome shotgun (WGS) entry which is preliminary data.</text>
</comment>
<reference evidence="5" key="1">
    <citation type="submission" date="2020-06" db="EMBL/GenBank/DDBJ databases">
        <title>WGS assembly of Ceratodon purpureus strain R40.</title>
        <authorList>
            <person name="Carey S.B."/>
            <person name="Jenkins J."/>
            <person name="Shu S."/>
            <person name="Lovell J.T."/>
            <person name="Sreedasyam A."/>
            <person name="Maumus F."/>
            <person name="Tiley G.P."/>
            <person name="Fernandez-Pozo N."/>
            <person name="Barry K."/>
            <person name="Chen C."/>
            <person name="Wang M."/>
            <person name="Lipzen A."/>
            <person name="Daum C."/>
            <person name="Saski C.A."/>
            <person name="Payton A.C."/>
            <person name="Mcbreen J.C."/>
            <person name="Conrad R.E."/>
            <person name="Kollar L.M."/>
            <person name="Olsson S."/>
            <person name="Huttunen S."/>
            <person name="Landis J.B."/>
            <person name="Wickett N.J."/>
            <person name="Johnson M.G."/>
            <person name="Rensing S.A."/>
            <person name="Grimwood J."/>
            <person name="Schmutz J."/>
            <person name="Mcdaniel S.F."/>
        </authorList>
    </citation>
    <scope>NUCLEOTIDE SEQUENCE</scope>
    <source>
        <strain evidence="5">R40</strain>
    </source>
</reference>
<keyword evidence="2" id="KW-0677">Repeat</keyword>
<dbReference type="SMART" id="SM00213">
    <property type="entry name" value="UBQ"/>
    <property type="match status" value="1"/>
</dbReference>
<dbReference type="EMBL" id="CM026423">
    <property type="protein sequence ID" value="KAG0583522.1"/>
    <property type="molecule type" value="Genomic_DNA"/>
</dbReference>
<dbReference type="Gene3D" id="3.80.10.10">
    <property type="entry name" value="Ribonuclease Inhibitor"/>
    <property type="match status" value="2"/>
</dbReference>
<dbReference type="SMART" id="SM00369">
    <property type="entry name" value="LRR_TYP"/>
    <property type="match status" value="5"/>
</dbReference>
<dbReference type="Pfam" id="PF23598">
    <property type="entry name" value="LRR_14"/>
    <property type="match status" value="1"/>
</dbReference>
<dbReference type="SUPFAM" id="SSF54236">
    <property type="entry name" value="Ubiquitin-like"/>
    <property type="match status" value="1"/>
</dbReference>
<evidence type="ECO:0000259" key="4">
    <source>
        <dbReference type="PROSITE" id="PS50053"/>
    </source>
</evidence>
<accession>A0A8T0IJQ6</accession>
<feature type="region of interest" description="Disordered" evidence="3">
    <location>
        <begin position="88"/>
        <end position="110"/>
    </location>
</feature>
<sequence>MDKGGDAISLTIKFGVTNIAISLPASSKVSDLMHQLQSATDILPRVQKLIFKGKVLTPDLTLKNAQLKDGSKIMLMAAQGFQSRFPVRSASPVKRKTSPPKSSITSKQIPLKPTEVEESRLKAWKLTGVVSLRDSGSQKVPAAVWSLQSAVRVLDLAGNCLSAFPSDIKGLTNLQRLRLWGNQLKSDSIDWKSLASLSQLSVLALDHNLLDTIPPEIGQLTSLKYFTASNNKLASIPEEIGNLRVLEKLDLSYNCLRDVPAGIGRCAQLSEINLTGNLLISIPASWSQMMFLKKLLLDSNQLKDFPPAILQKCAQLQTLSLHSNELTMDDLRELEGWSEFDKRRKDKYTKQIDMQVMGSTSGFDEGADTEQWQRW</sequence>
<dbReference type="Gene3D" id="3.10.20.90">
    <property type="entry name" value="Phosphatidylinositol 3-kinase Catalytic Subunit, Chain A, domain 1"/>
    <property type="match status" value="1"/>
</dbReference>
<evidence type="ECO:0000313" key="6">
    <source>
        <dbReference type="Proteomes" id="UP000822688"/>
    </source>
</evidence>
<dbReference type="PROSITE" id="PS50053">
    <property type="entry name" value="UBIQUITIN_2"/>
    <property type="match status" value="1"/>
</dbReference>
<dbReference type="InterPro" id="IPR055414">
    <property type="entry name" value="LRR_R13L4/SHOC2-like"/>
</dbReference>
<dbReference type="Pfam" id="PF00240">
    <property type="entry name" value="ubiquitin"/>
    <property type="match status" value="1"/>
</dbReference>
<evidence type="ECO:0000256" key="3">
    <source>
        <dbReference type="SAM" id="MobiDB-lite"/>
    </source>
</evidence>